<feature type="binding site" evidence="11">
    <location>
        <position position="323"/>
    </location>
    <ligand>
        <name>ATP</name>
        <dbReference type="ChEBI" id="CHEBI:30616"/>
    </ligand>
</feature>
<dbReference type="GO" id="GO:0005737">
    <property type="term" value="C:cytoplasm"/>
    <property type="evidence" value="ECO:0007669"/>
    <property type="project" value="UniProtKB-SubCell"/>
</dbReference>
<evidence type="ECO:0000313" key="14">
    <source>
        <dbReference type="Proteomes" id="UP000003748"/>
    </source>
</evidence>
<sequence length="607" mass="70506">MRKEEKIFKAETKELLNLMIHSIYTNKEIFLRELISNANDAIDKLKFQSLTNNELLKNDDKFKIEIIVDKDNRTLTIKDNGIGMTYDEVDENIGTIAKSGSKLFKEQLEAAKKADVDIIGQFGVGFYSAFIVADKITLETRSPYSENGVRWVSSGDGNYEIEEISKENRGTEITLHLKDGEEYSEFLEEWKIKELVKKYSNYIRYEIYFKDEVINSTKPIWKRDKKELKDEDYNEFYKATFHDWNDPLFHINLKVQGNIEYNALLFIPKKLPFDYYTKNFKRGLQLYTKNVFIMEKCEDLIPEYFNFISGLVDCDSLSLNISREILQQNSELQAISKNLEKKIISELEKVLKNDREKYIEFWKEFGRSIKGGVQDMFGMNKEKLQDLLIFVSSHDDKYTTLKEYVDRMGENKEILYVPAESIEAVKALPKMEKLKEQGREVLILTDKIDEFTLMVMRDYLGKEFKSINSSDFKLSDDKEKEEEFKKIADENKTLIEKAKEILKDKVSEVELSNNIGNSASSLLAKGGLSLEMEKTLSEMTNGNDAPKAEKILAINPEHTLFEKLKASEGTDNFNKLVDVLYNQALLLEGFNIENPVEFIKNLNDLIK</sequence>
<evidence type="ECO:0000256" key="1">
    <source>
        <dbReference type="ARBA" id="ARBA00004496"/>
    </source>
</evidence>
<name>D4CT38_9FUSO</name>
<evidence type="ECO:0000256" key="7">
    <source>
        <dbReference type="ARBA" id="ARBA00023186"/>
    </source>
</evidence>
<dbReference type="STRING" id="546275.FUSPEROL_00550"/>
<dbReference type="SUPFAM" id="SSF54211">
    <property type="entry name" value="Ribosomal protein S5 domain 2-like"/>
    <property type="match status" value="1"/>
</dbReference>
<evidence type="ECO:0000313" key="13">
    <source>
        <dbReference type="EMBL" id="EFE87408.1"/>
    </source>
</evidence>
<dbReference type="GO" id="GO:0016887">
    <property type="term" value="F:ATP hydrolysis activity"/>
    <property type="evidence" value="ECO:0007669"/>
    <property type="project" value="InterPro"/>
</dbReference>
<dbReference type="Pfam" id="PF13589">
    <property type="entry name" value="HATPase_c_3"/>
    <property type="match status" value="1"/>
</dbReference>
<dbReference type="GeneID" id="78418849"/>
<gene>
    <name evidence="10" type="primary">htpG</name>
    <name evidence="13" type="ORF">FUSPEROL_00550</name>
</gene>
<keyword evidence="7 10" id="KW-0143">Chaperone</keyword>
<dbReference type="GO" id="GO:0005524">
    <property type="term" value="F:ATP binding"/>
    <property type="evidence" value="ECO:0007669"/>
    <property type="project" value="UniProtKB-UniRule"/>
</dbReference>
<dbReference type="Gene3D" id="3.40.50.11260">
    <property type="match status" value="1"/>
</dbReference>
<evidence type="ECO:0000256" key="10">
    <source>
        <dbReference type="HAMAP-Rule" id="MF_00505"/>
    </source>
</evidence>
<keyword evidence="3 10" id="KW-0963">Cytoplasm</keyword>
<dbReference type="FunFam" id="3.30.565.10:FF:000009">
    <property type="entry name" value="Molecular chaperone HtpG"/>
    <property type="match status" value="1"/>
</dbReference>
<comment type="function">
    <text evidence="8 10">Molecular chaperone. Has ATPase activity.</text>
</comment>
<evidence type="ECO:0000256" key="11">
    <source>
        <dbReference type="PIRSR" id="PIRSR002583-1"/>
    </source>
</evidence>
<dbReference type="SUPFAM" id="SSF55874">
    <property type="entry name" value="ATPase domain of HSP90 chaperone/DNA topoisomerase II/histidine kinase"/>
    <property type="match status" value="1"/>
</dbReference>
<dbReference type="CDD" id="cd16927">
    <property type="entry name" value="HATPase_Hsp90-like"/>
    <property type="match status" value="1"/>
</dbReference>
<dbReference type="HOGENOM" id="CLU_006684_3_0_0"/>
<proteinExistence type="inferred from homology"/>
<evidence type="ECO:0000256" key="8">
    <source>
        <dbReference type="ARBA" id="ARBA00058590"/>
    </source>
</evidence>
<keyword evidence="6 10" id="KW-0346">Stress response</keyword>
<dbReference type="FunFam" id="3.30.230.80:FF:000002">
    <property type="entry name" value="Molecular chaperone HtpG"/>
    <property type="match status" value="1"/>
</dbReference>
<feature type="binding site" evidence="11">
    <location>
        <position position="98"/>
    </location>
    <ligand>
        <name>ATP</name>
        <dbReference type="ChEBI" id="CHEBI:30616"/>
    </ligand>
</feature>
<dbReference type="eggNOG" id="COG0326">
    <property type="taxonomic scope" value="Bacteria"/>
</dbReference>
<dbReference type="InterPro" id="IPR001404">
    <property type="entry name" value="Hsp90_fam"/>
</dbReference>
<feature type="binding site" evidence="11">
    <location>
        <position position="37"/>
    </location>
    <ligand>
        <name>ATP</name>
        <dbReference type="ChEBI" id="CHEBI:30616"/>
    </ligand>
</feature>
<comment type="similarity">
    <text evidence="2 10">Belongs to the heat shock protein 90 family.</text>
</comment>
<evidence type="ECO:0000259" key="12">
    <source>
        <dbReference type="SMART" id="SM00387"/>
    </source>
</evidence>
<dbReference type="EMBL" id="ACJY01000037">
    <property type="protein sequence ID" value="EFE87408.1"/>
    <property type="molecule type" value="Genomic_DNA"/>
</dbReference>
<dbReference type="AlphaFoldDB" id="D4CT38"/>
<feature type="region of interest" description="C" evidence="10">
    <location>
        <begin position="535"/>
        <end position="607"/>
    </location>
</feature>
<comment type="caution">
    <text evidence="10">Lacks conserved residue(s) required for the propagation of feature annotation.</text>
</comment>
<evidence type="ECO:0000256" key="2">
    <source>
        <dbReference type="ARBA" id="ARBA00008239"/>
    </source>
</evidence>
<dbReference type="InterPro" id="IPR020568">
    <property type="entry name" value="Ribosomal_Su5_D2-typ_SF"/>
</dbReference>
<protein>
    <recommendedName>
        <fullName evidence="9 10">Chaperone protein HtpG</fullName>
    </recommendedName>
    <alternativeName>
        <fullName evidence="10">Heat shock protein HtpG</fullName>
    </alternativeName>
    <alternativeName>
        <fullName evidence="10">High temperature protein G</fullName>
    </alternativeName>
</protein>
<dbReference type="Pfam" id="PF00183">
    <property type="entry name" value="HSP90"/>
    <property type="match status" value="1"/>
</dbReference>
<comment type="caution">
    <text evidence="13">The sequence shown here is derived from an EMBL/GenBank/DDBJ whole genome shotgun (WGS) entry which is preliminary data.</text>
</comment>
<feature type="binding site" evidence="11">
    <location>
        <begin position="99"/>
        <end position="100"/>
    </location>
    <ligand>
        <name>ATP</name>
        <dbReference type="ChEBI" id="CHEBI:30616"/>
    </ligand>
</feature>
<feature type="binding site" evidence="11">
    <location>
        <position position="33"/>
    </location>
    <ligand>
        <name>ATP</name>
        <dbReference type="ChEBI" id="CHEBI:30616"/>
    </ligand>
</feature>
<feature type="domain" description="Histidine kinase/HSP90-like ATPase" evidence="12">
    <location>
        <begin position="26"/>
        <end position="181"/>
    </location>
</feature>
<keyword evidence="5 10" id="KW-0067">ATP-binding</keyword>
<organism evidence="13 14">
    <name type="scientific">Fusobacterium periodonticum ATCC 33693</name>
    <dbReference type="NCBI Taxonomy" id="546275"/>
    <lineage>
        <taxon>Bacteria</taxon>
        <taxon>Fusobacteriati</taxon>
        <taxon>Fusobacteriota</taxon>
        <taxon>Fusobacteriia</taxon>
        <taxon>Fusobacteriales</taxon>
        <taxon>Fusobacteriaceae</taxon>
        <taxon>Fusobacterium</taxon>
    </lineage>
</organism>
<dbReference type="InterPro" id="IPR003594">
    <property type="entry name" value="HATPase_dom"/>
</dbReference>
<dbReference type="SMART" id="SM00387">
    <property type="entry name" value="HATPase_c"/>
    <property type="match status" value="1"/>
</dbReference>
<dbReference type="OrthoDB" id="9802640at2"/>
<feature type="binding site" evidence="11">
    <location>
        <position position="79"/>
    </location>
    <ligand>
        <name>ATP</name>
        <dbReference type="ChEBI" id="CHEBI:30616"/>
    </ligand>
</feature>
<evidence type="ECO:0000256" key="6">
    <source>
        <dbReference type="ARBA" id="ARBA00023016"/>
    </source>
</evidence>
<dbReference type="HAMAP" id="MF_00505">
    <property type="entry name" value="HSP90"/>
    <property type="match status" value="1"/>
</dbReference>
<dbReference type="PROSITE" id="PS00298">
    <property type="entry name" value="HSP90"/>
    <property type="match status" value="1"/>
</dbReference>
<comment type="subcellular location">
    <subcellularLocation>
        <location evidence="1 10">Cytoplasm</location>
    </subcellularLocation>
</comment>
<dbReference type="PIRSF" id="PIRSF002583">
    <property type="entry name" value="Hsp90"/>
    <property type="match status" value="1"/>
</dbReference>
<dbReference type="Proteomes" id="UP000003748">
    <property type="component" value="Unassembled WGS sequence"/>
</dbReference>
<dbReference type="Gene3D" id="3.30.230.80">
    <property type="match status" value="1"/>
</dbReference>
<feature type="binding site" evidence="11">
    <location>
        <begin position="121"/>
        <end position="126"/>
    </location>
    <ligand>
        <name>ATP</name>
        <dbReference type="ChEBI" id="CHEBI:30616"/>
    </ligand>
</feature>
<dbReference type="RefSeq" id="WP_005971478.1">
    <property type="nucleotide sequence ID" value="NZ_GG665893.1"/>
</dbReference>
<dbReference type="PANTHER" id="PTHR11528">
    <property type="entry name" value="HEAT SHOCK PROTEIN 90 FAMILY MEMBER"/>
    <property type="match status" value="1"/>
</dbReference>
<dbReference type="NCBIfam" id="NF003555">
    <property type="entry name" value="PRK05218.1"/>
    <property type="match status" value="1"/>
</dbReference>
<feature type="binding site" evidence="11">
    <location>
        <position position="171"/>
    </location>
    <ligand>
        <name>ATP</name>
        <dbReference type="ChEBI" id="CHEBI:30616"/>
    </ligand>
</feature>
<accession>D4CT38</accession>
<dbReference type="InterPro" id="IPR019805">
    <property type="entry name" value="Heat_shock_protein_90_CS"/>
</dbReference>
<dbReference type="GO" id="GO:0051082">
    <property type="term" value="F:unfolded protein binding"/>
    <property type="evidence" value="ECO:0007669"/>
    <property type="project" value="UniProtKB-UniRule"/>
</dbReference>
<feature type="binding site" evidence="11">
    <location>
        <position position="84"/>
    </location>
    <ligand>
        <name>ATP</name>
        <dbReference type="ChEBI" id="CHEBI:30616"/>
    </ligand>
</feature>
<dbReference type="Gene3D" id="3.30.565.10">
    <property type="entry name" value="Histidine kinase-like ATPase, C-terminal domain"/>
    <property type="match status" value="1"/>
</dbReference>
<evidence type="ECO:0000256" key="9">
    <source>
        <dbReference type="ARBA" id="ARBA00070675"/>
    </source>
</evidence>
<dbReference type="PRINTS" id="PR00775">
    <property type="entry name" value="HEATSHOCK90"/>
</dbReference>
<reference evidence="13 14" key="1">
    <citation type="submission" date="2010-02" db="EMBL/GenBank/DDBJ databases">
        <authorList>
            <person name="Weinstock G."/>
            <person name="Sodergren E."/>
            <person name="Clifton S."/>
            <person name="Fulton L."/>
            <person name="Fulton B."/>
            <person name="Courtney L."/>
            <person name="Fronick C."/>
            <person name="Harrison M."/>
            <person name="Strong C."/>
            <person name="Farmer C."/>
            <person name="Delahaunty K."/>
            <person name="Markovic C."/>
            <person name="Hall O."/>
            <person name="Minx P."/>
            <person name="Tomlinson C."/>
            <person name="Mitreva M."/>
            <person name="Nelson J."/>
            <person name="Hou S."/>
            <person name="Wollam A."/>
            <person name="Pepin K.H."/>
            <person name="Johnson M."/>
            <person name="Bhonagiri V."/>
            <person name="Zhang X."/>
            <person name="Suruliraj S."/>
            <person name="Warren W."/>
            <person name="Chinwalla A."/>
            <person name="Mardis E.R."/>
            <person name="Wilson R.K."/>
        </authorList>
    </citation>
    <scope>NUCLEOTIDE SEQUENCE [LARGE SCALE GENOMIC DNA]</scope>
    <source>
        <strain evidence="13 14">ATCC 33693</strain>
    </source>
</reference>
<evidence type="ECO:0000256" key="5">
    <source>
        <dbReference type="ARBA" id="ARBA00022840"/>
    </source>
</evidence>
<dbReference type="GO" id="GO:0140662">
    <property type="term" value="F:ATP-dependent protein folding chaperone"/>
    <property type="evidence" value="ECO:0007669"/>
    <property type="project" value="InterPro"/>
</dbReference>
<keyword evidence="4 10" id="KW-0547">Nucleotide-binding</keyword>
<dbReference type="InterPro" id="IPR036890">
    <property type="entry name" value="HATPase_C_sf"/>
</dbReference>
<dbReference type="InterPro" id="IPR020575">
    <property type="entry name" value="Hsp90_N"/>
</dbReference>
<dbReference type="Gene3D" id="1.20.120.790">
    <property type="entry name" value="Heat shock protein 90, C-terminal domain"/>
    <property type="match status" value="1"/>
</dbReference>
<evidence type="ECO:0000256" key="3">
    <source>
        <dbReference type="ARBA" id="ARBA00022490"/>
    </source>
</evidence>
<feature type="binding site" evidence="11">
    <location>
        <position position="92"/>
    </location>
    <ligand>
        <name>ATP</name>
        <dbReference type="ChEBI" id="CHEBI:30616"/>
    </ligand>
</feature>
<comment type="subunit">
    <text evidence="10">Homodimer.</text>
</comment>
<feature type="region of interest" description="A; substrate-binding" evidence="10">
    <location>
        <begin position="1"/>
        <end position="323"/>
    </location>
</feature>
<dbReference type="InterPro" id="IPR037196">
    <property type="entry name" value="HSP90_C"/>
</dbReference>
<evidence type="ECO:0000256" key="4">
    <source>
        <dbReference type="ARBA" id="ARBA00022741"/>
    </source>
</evidence>
<dbReference type="SUPFAM" id="SSF110942">
    <property type="entry name" value="HSP90 C-terminal domain"/>
    <property type="match status" value="1"/>
</dbReference>